<keyword evidence="3 5" id="KW-1005">Bacterial flagellum biogenesis</keyword>
<dbReference type="InterPro" id="IPR025965">
    <property type="entry name" value="FlgD/Vpr_Ig-like"/>
</dbReference>
<dbReference type="Gene3D" id="2.60.40.4070">
    <property type="match status" value="1"/>
</dbReference>
<name>A0ABV1RIR5_9ALTE</name>
<dbReference type="Pfam" id="PF03963">
    <property type="entry name" value="FlgD"/>
    <property type="match status" value="1"/>
</dbReference>
<reference evidence="9 10" key="1">
    <citation type="submission" date="2024-06" db="EMBL/GenBank/DDBJ databases">
        <authorList>
            <person name="Chen R.Y."/>
        </authorList>
    </citation>
    <scope>NUCLEOTIDE SEQUENCE [LARGE SCALE GENOMIC DNA]</scope>
    <source>
        <strain evidence="9 10">D2</strain>
    </source>
</reference>
<evidence type="ECO:0000256" key="2">
    <source>
        <dbReference type="ARBA" id="ARBA00016013"/>
    </source>
</evidence>
<comment type="function">
    <text evidence="4 5">Required for flagellar hook formation. May act as a scaffolding protein.</text>
</comment>
<dbReference type="Pfam" id="PF13861">
    <property type="entry name" value="FLgD_tudor"/>
    <property type="match status" value="1"/>
</dbReference>
<proteinExistence type="inferred from homology"/>
<evidence type="ECO:0000313" key="9">
    <source>
        <dbReference type="EMBL" id="MER2492620.1"/>
    </source>
</evidence>
<evidence type="ECO:0000259" key="8">
    <source>
        <dbReference type="Pfam" id="PF13861"/>
    </source>
</evidence>
<evidence type="ECO:0000256" key="3">
    <source>
        <dbReference type="ARBA" id="ARBA00022795"/>
    </source>
</evidence>
<accession>A0ABV1RIR5</accession>
<feature type="compositionally biased region" description="Polar residues" evidence="6">
    <location>
        <begin position="1"/>
        <end position="21"/>
    </location>
</feature>
<keyword evidence="10" id="KW-1185">Reference proteome</keyword>
<evidence type="ECO:0000256" key="4">
    <source>
        <dbReference type="ARBA" id="ARBA00024746"/>
    </source>
</evidence>
<evidence type="ECO:0000259" key="7">
    <source>
        <dbReference type="Pfam" id="PF13860"/>
    </source>
</evidence>
<evidence type="ECO:0000313" key="10">
    <source>
        <dbReference type="Proteomes" id="UP001467690"/>
    </source>
</evidence>
<dbReference type="Pfam" id="PF13860">
    <property type="entry name" value="FlgD_ig"/>
    <property type="match status" value="1"/>
</dbReference>
<sequence>MDSINNNLDSLRWNTQQSNNETETERNTMKQEDFFSLLTTQLAAQDPTNPASNEEMISQMTSFTMAEGISDLGTKFDTFTSQFSQFLDNNSVNQTSNKALQASSMVGRNVLVESNESALFQYGEGAYGMAGQLLFSGGMNDIKVNITDSAGKVLETLDLGAVTDGPVSYQWDGLDADGNQMPPGLYQVQATGIDPESGQRTEISNGAYSTVSSVRFGAGNALDMNLAGLGSFSMDDIIEVAP</sequence>
<feature type="domain" description="FlgD Tudor-like" evidence="8">
    <location>
        <begin position="98"/>
        <end position="237"/>
    </location>
</feature>
<dbReference type="RefSeq" id="WP_143871921.1">
    <property type="nucleotide sequence ID" value="NZ_CP041660.1"/>
</dbReference>
<comment type="similarity">
    <text evidence="1 5">Belongs to the FlgD family.</text>
</comment>
<feature type="domain" description="FlgD/Vpr Ig-like" evidence="7">
    <location>
        <begin position="130"/>
        <end position="192"/>
    </location>
</feature>
<dbReference type="Proteomes" id="UP001467690">
    <property type="component" value="Unassembled WGS sequence"/>
</dbReference>
<gene>
    <name evidence="9" type="ORF">ABS311_12110</name>
</gene>
<organism evidence="9 10">
    <name type="scientific">Catenovulum sediminis</name>
    <dbReference type="NCBI Taxonomy" id="1740262"/>
    <lineage>
        <taxon>Bacteria</taxon>
        <taxon>Pseudomonadati</taxon>
        <taxon>Pseudomonadota</taxon>
        <taxon>Gammaproteobacteria</taxon>
        <taxon>Alteromonadales</taxon>
        <taxon>Alteromonadaceae</taxon>
        <taxon>Catenovulum</taxon>
    </lineage>
</organism>
<evidence type="ECO:0000256" key="5">
    <source>
        <dbReference type="RuleBase" id="RU362076"/>
    </source>
</evidence>
<dbReference type="InterPro" id="IPR025963">
    <property type="entry name" value="FLgD_Tudor"/>
</dbReference>
<evidence type="ECO:0000256" key="6">
    <source>
        <dbReference type="SAM" id="MobiDB-lite"/>
    </source>
</evidence>
<dbReference type="Gene3D" id="2.30.30.910">
    <property type="match status" value="1"/>
</dbReference>
<comment type="caution">
    <text evidence="9">The sequence shown here is derived from an EMBL/GenBank/DDBJ whole genome shotgun (WGS) entry which is preliminary data.</text>
</comment>
<evidence type="ECO:0000256" key="1">
    <source>
        <dbReference type="ARBA" id="ARBA00010577"/>
    </source>
</evidence>
<dbReference type="EMBL" id="JBELOE010000216">
    <property type="protein sequence ID" value="MER2492620.1"/>
    <property type="molecule type" value="Genomic_DNA"/>
</dbReference>
<feature type="region of interest" description="Disordered" evidence="6">
    <location>
        <begin position="1"/>
        <end position="27"/>
    </location>
</feature>
<dbReference type="InterPro" id="IPR005648">
    <property type="entry name" value="FlgD"/>
</dbReference>
<protein>
    <recommendedName>
        <fullName evidence="2 5">Basal-body rod modification protein FlgD</fullName>
    </recommendedName>
</protein>